<dbReference type="PIRSF" id="PIRSF002741">
    <property type="entry name" value="MppA"/>
    <property type="match status" value="1"/>
</dbReference>
<dbReference type="KEGG" id="cbei:LF65_03613"/>
<dbReference type="SUPFAM" id="SSF53850">
    <property type="entry name" value="Periplasmic binding protein-like II"/>
    <property type="match status" value="1"/>
</dbReference>
<feature type="domain" description="Solute-binding protein family 5" evidence="5">
    <location>
        <begin position="85"/>
        <end position="433"/>
    </location>
</feature>
<dbReference type="InterPro" id="IPR000914">
    <property type="entry name" value="SBP_5_dom"/>
</dbReference>
<dbReference type="Gene3D" id="3.40.190.10">
    <property type="entry name" value="Periplasmic binding protein-like II"/>
    <property type="match status" value="1"/>
</dbReference>
<proteinExistence type="inferred from homology"/>
<feature type="signal peptide" evidence="4">
    <location>
        <begin position="1"/>
        <end position="26"/>
    </location>
</feature>
<dbReference type="CDD" id="cd00995">
    <property type="entry name" value="PBP2_NikA_DppA_OppA_like"/>
    <property type="match status" value="1"/>
</dbReference>
<evidence type="ECO:0000313" key="6">
    <source>
        <dbReference type="EMBL" id="AJH00170.1"/>
    </source>
</evidence>
<dbReference type="Proteomes" id="UP000031866">
    <property type="component" value="Chromosome"/>
</dbReference>
<accession>A0A0B5QD98</accession>
<dbReference type="PANTHER" id="PTHR30290:SF9">
    <property type="entry name" value="OLIGOPEPTIDE-BINDING PROTEIN APPA"/>
    <property type="match status" value="1"/>
</dbReference>
<name>A0A0B5QD98_CLOBE</name>
<organism evidence="6 7">
    <name type="scientific">Clostridium beijerinckii</name>
    <name type="common">Clostridium MP</name>
    <dbReference type="NCBI Taxonomy" id="1520"/>
    <lineage>
        <taxon>Bacteria</taxon>
        <taxon>Bacillati</taxon>
        <taxon>Bacillota</taxon>
        <taxon>Clostridia</taxon>
        <taxon>Eubacteriales</taxon>
        <taxon>Clostridiaceae</taxon>
        <taxon>Clostridium</taxon>
    </lineage>
</organism>
<dbReference type="Gene3D" id="3.10.105.10">
    <property type="entry name" value="Dipeptide-binding Protein, Domain 3"/>
    <property type="match status" value="1"/>
</dbReference>
<dbReference type="GO" id="GO:0043190">
    <property type="term" value="C:ATP-binding cassette (ABC) transporter complex"/>
    <property type="evidence" value="ECO:0007669"/>
    <property type="project" value="InterPro"/>
</dbReference>
<feature type="chain" id="PRO_5039272824" description="Solute-binding protein family 5 domain-containing protein" evidence="4">
    <location>
        <begin position="27"/>
        <end position="532"/>
    </location>
</feature>
<dbReference type="GO" id="GO:0042597">
    <property type="term" value="C:periplasmic space"/>
    <property type="evidence" value="ECO:0007669"/>
    <property type="project" value="UniProtKB-ARBA"/>
</dbReference>
<dbReference type="InterPro" id="IPR039424">
    <property type="entry name" value="SBP_5"/>
</dbReference>
<gene>
    <name evidence="6" type="ORF">LF65_03613</name>
</gene>
<dbReference type="GO" id="GO:0015833">
    <property type="term" value="P:peptide transport"/>
    <property type="evidence" value="ECO:0007669"/>
    <property type="project" value="TreeGrafter"/>
</dbReference>
<evidence type="ECO:0000256" key="1">
    <source>
        <dbReference type="ARBA" id="ARBA00005695"/>
    </source>
</evidence>
<comment type="similarity">
    <text evidence="1">Belongs to the bacterial solute-binding protein 5 family.</text>
</comment>
<dbReference type="Gene3D" id="3.90.76.10">
    <property type="entry name" value="Dipeptide-binding Protein, Domain 1"/>
    <property type="match status" value="1"/>
</dbReference>
<dbReference type="AlphaFoldDB" id="A0A0B5QD98"/>
<evidence type="ECO:0000256" key="2">
    <source>
        <dbReference type="ARBA" id="ARBA00022448"/>
    </source>
</evidence>
<evidence type="ECO:0000259" key="5">
    <source>
        <dbReference type="Pfam" id="PF00496"/>
    </source>
</evidence>
<dbReference type="STRING" id="1520.LF65_03613"/>
<dbReference type="RefSeq" id="WP_041897790.1">
    <property type="nucleotide sequence ID" value="NZ_CP010086.2"/>
</dbReference>
<dbReference type="EMBL" id="CP010086">
    <property type="protein sequence ID" value="AJH00170.1"/>
    <property type="molecule type" value="Genomic_DNA"/>
</dbReference>
<dbReference type="PANTHER" id="PTHR30290">
    <property type="entry name" value="PERIPLASMIC BINDING COMPONENT OF ABC TRANSPORTER"/>
    <property type="match status" value="1"/>
</dbReference>
<dbReference type="InterPro" id="IPR030678">
    <property type="entry name" value="Peptide/Ni-bd"/>
</dbReference>
<dbReference type="GO" id="GO:1904680">
    <property type="term" value="F:peptide transmembrane transporter activity"/>
    <property type="evidence" value="ECO:0007669"/>
    <property type="project" value="TreeGrafter"/>
</dbReference>
<keyword evidence="3 4" id="KW-0732">Signal</keyword>
<evidence type="ECO:0000313" key="7">
    <source>
        <dbReference type="Proteomes" id="UP000031866"/>
    </source>
</evidence>
<dbReference type="Pfam" id="PF00496">
    <property type="entry name" value="SBP_bac_5"/>
    <property type="match status" value="1"/>
</dbReference>
<dbReference type="PROSITE" id="PS51257">
    <property type="entry name" value="PROKAR_LIPOPROTEIN"/>
    <property type="match status" value="1"/>
</dbReference>
<sequence>MMKKMIKTSVAFLMAAFMCVSFVACSSGNDTSDNAKEGSGYIKVVLASSADPGNYLPFNATNSVRSQLNYYFYENLFASYYKVGELTPVIASGYERTGDGVYVVTLNKNVHDSKGNPIKADDVVFCYNKVLQIGERKSDCGELKSVEKVDDYKVKMTITPDLVGAFENIVTTVPIVSQKAYEESKTGFSNDPIGSGPYTIKNWTSGSSITFVKDKNYWNKDGALKNQNCDEIEVRFIAESAQVAIELETGGIDFAYNLNTKDAAPFDSKPGFVVEKMPTTMVRSIGFNSDQSSVFSNQKLRQAVSYAIDADAIVKSAYDGNGGVPSVPAVPEGNYFSDYVKSWNDHIPYKYNLEKAKQLMAEAGYPNGGLTVRLMTKDAPEYRATSQIIQAYLEKIGITVKILTYENALYQTYRYQPDAYDFYLCQAAPNGQSYVANGWKWYLNSGNGGKNTFFINDPHMQELLNATLDRATYSEKTVDELGKYIQETNYMWPYAYTYANYVHKDTMKPYIVWGQDCLPNLSTYSDSWSRHE</sequence>
<evidence type="ECO:0000256" key="4">
    <source>
        <dbReference type="SAM" id="SignalP"/>
    </source>
</evidence>
<reference evidence="7" key="1">
    <citation type="submission" date="2014-12" db="EMBL/GenBank/DDBJ databases">
        <title>Genome sequence of Clostridium beijerinckii strain 59B.</title>
        <authorList>
            <person name="Little G.T."/>
            <person name="Minton N.P."/>
        </authorList>
    </citation>
    <scope>NUCLEOTIDE SEQUENCE [LARGE SCALE GENOMIC DNA]</scope>
    <source>
        <strain evidence="7">59B</strain>
    </source>
</reference>
<evidence type="ECO:0000256" key="3">
    <source>
        <dbReference type="ARBA" id="ARBA00022729"/>
    </source>
</evidence>
<protein>
    <recommendedName>
        <fullName evidence="5">Solute-binding protein family 5 domain-containing protein</fullName>
    </recommendedName>
</protein>
<keyword evidence="2" id="KW-0813">Transport</keyword>